<dbReference type="EMBL" id="GL449663">
    <property type="protein sequence ID" value="EFN82258.1"/>
    <property type="molecule type" value="Genomic_DNA"/>
</dbReference>
<organism evidence="2">
    <name type="scientific">Harpegnathos saltator</name>
    <name type="common">Jerdon's jumping ant</name>
    <dbReference type="NCBI Taxonomy" id="610380"/>
    <lineage>
        <taxon>Eukaryota</taxon>
        <taxon>Metazoa</taxon>
        <taxon>Ecdysozoa</taxon>
        <taxon>Arthropoda</taxon>
        <taxon>Hexapoda</taxon>
        <taxon>Insecta</taxon>
        <taxon>Pterygota</taxon>
        <taxon>Neoptera</taxon>
        <taxon>Endopterygota</taxon>
        <taxon>Hymenoptera</taxon>
        <taxon>Apocrita</taxon>
        <taxon>Aculeata</taxon>
        <taxon>Formicoidea</taxon>
        <taxon>Formicidae</taxon>
        <taxon>Ponerinae</taxon>
        <taxon>Ponerini</taxon>
        <taxon>Harpegnathos</taxon>
    </lineage>
</organism>
<sequence length="118" mass="13375">MMIREVVQGELQNIKEELEEMKGMLREKIGGLSGGVERSYAGAVRKGLERKEESVIIVKLGRQQESETTKKLMKEKIDVRNMAIGITKLKKDNNKTVILGCDNEGEMEKLSYCERQDG</sequence>
<gene>
    <name evidence="1" type="ORF">EAI_13420</name>
</gene>
<dbReference type="InParanoid" id="E2BPX1"/>
<protein>
    <submittedName>
        <fullName evidence="1">Uncharacterized protein</fullName>
    </submittedName>
</protein>
<accession>E2BPX1</accession>
<proteinExistence type="predicted"/>
<dbReference type="Proteomes" id="UP000008237">
    <property type="component" value="Unassembled WGS sequence"/>
</dbReference>
<dbReference type="AlphaFoldDB" id="E2BPX1"/>
<evidence type="ECO:0000313" key="1">
    <source>
        <dbReference type="EMBL" id="EFN82258.1"/>
    </source>
</evidence>
<evidence type="ECO:0000313" key="2">
    <source>
        <dbReference type="Proteomes" id="UP000008237"/>
    </source>
</evidence>
<reference evidence="1 2" key="1">
    <citation type="journal article" date="2010" name="Science">
        <title>Genomic comparison of the ants Camponotus floridanus and Harpegnathos saltator.</title>
        <authorList>
            <person name="Bonasio R."/>
            <person name="Zhang G."/>
            <person name="Ye C."/>
            <person name="Mutti N.S."/>
            <person name="Fang X."/>
            <person name="Qin N."/>
            <person name="Donahue G."/>
            <person name="Yang P."/>
            <person name="Li Q."/>
            <person name="Li C."/>
            <person name="Zhang P."/>
            <person name="Huang Z."/>
            <person name="Berger S.L."/>
            <person name="Reinberg D."/>
            <person name="Wang J."/>
            <person name="Liebig J."/>
        </authorList>
    </citation>
    <scope>NUCLEOTIDE SEQUENCE [LARGE SCALE GENOMIC DNA]</scope>
    <source>
        <strain evidence="1 2">R22 G/1</strain>
    </source>
</reference>
<keyword evidence="2" id="KW-1185">Reference proteome</keyword>
<dbReference type="OMA" id="YCERQDG"/>
<name>E2BPX1_HARSA</name>